<organism evidence="2 3">
    <name type="scientific">Lactarius akahatsu</name>
    <dbReference type="NCBI Taxonomy" id="416441"/>
    <lineage>
        <taxon>Eukaryota</taxon>
        <taxon>Fungi</taxon>
        <taxon>Dikarya</taxon>
        <taxon>Basidiomycota</taxon>
        <taxon>Agaricomycotina</taxon>
        <taxon>Agaricomycetes</taxon>
        <taxon>Russulales</taxon>
        <taxon>Russulaceae</taxon>
        <taxon>Lactarius</taxon>
    </lineage>
</organism>
<dbReference type="InterPro" id="IPR036961">
    <property type="entry name" value="Kinesin_motor_dom_sf"/>
</dbReference>
<feature type="region of interest" description="Disordered" evidence="1">
    <location>
        <begin position="54"/>
        <end position="76"/>
    </location>
</feature>
<keyword evidence="3" id="KW-1185">Reference proteome</keyword>
<dbReference type="EMBL" id="JAKELL010000014">
    <property type="protein sequence ID" value="KAH8994440.1"/>
    <property type="molecule type" value="Genomic_DNA"/>
</dbReference>
<name>A0AAD4LN35_9AGAM</name>
<gene>
    <name evidence="2" type="ORF">EDB92DRAFT_1814987</name>
</gene>
<dbReference type="Proteomes" id="UP001201163">
    <property type="component" value="Unassembled WGS sequence"/>
</dbReference>
<protein>
    <submittedName>
        <fullName evidence="2">Uncharacterized protein</fullName>
    </submittedName>
</protein>
<dbReference type="SUPFAM" id="SSF52540">
    <property type="entry name" value="P-loop containing nucleoside triphosphate hydrolases"/>
    <property type="match status" value="1"/>
</dbReference>
<accession>A0AAD4LN35</accession>
<reference evidence="2" key="1">
    <citation type="submission" date="2022-01" db="EMBL/GenBank/DDBJ databases">
        <title>Comparative genomics reveals a dynamic genome evolution in the ectomycorrhizal milk-cap (Lactarius) mushrooms.</title>
        <authorList>
            <consortium name="DOE Joint Genome Institute"/>
            <person name="Lebreton A."/>
            <person name="Tang N."/>
            <person name="Kuo A."/>
            <person name="LaButti K."/>
            <person name="Drula E."/>
            <person name="Barry K."/>
            <person name="Clum A."/>
            <person name="Lipzen A."/>
            <person name="Mousain D."/>
            <person name="Ng V."/>
            <person name="Wang R."/>
            <person name="Wang X."/>
            <person name="Dai Y."/>
            <person name="Henrissat B."/>
            <person name="Grigoriev I.V."/>
            <person name="Guerin-Laguette A."/>
            <person name="Yu F."/>
            <person name="Martin F.M."/>
        </authorList>
    </citation>
    <scope>NUCLEOTIDE SEQUENCE</scope>
    <source>
        <strain evidence="2">QP</strain>
    </source>
</reference>
<feature type="compositionally biased region" description="Low complexity" evidence="1">
    <location>
        <begin position="66"/>
        <end position="76"/>
    </location>
</feature>
<comment type="caution">
    <text evidence="2">The sequence shown here is derived from an EMBL/GenBank/DDBJ whole genome shotgun (WGS) entry which is preliminary data.</text>
</comment>
<proteinExistence type="predicted"/>
<sequence>MGPKKNIFTTDDNEERQVPHWGDMMVDRPSGGVEASRRPGTLCRVVMDKCDGRTPAEPRRAECKTESPSASSLISTSTLQYSATEYQADGRARRFRRNSASGSALTRISKLPRTMIRSSRTNNNSDNSTIRGHYNVALTLRRVITLIPDWKTSPRSEGLSNCSAKTLGDDSSMVLGITIARDTGGITLFILFGIDTLTVLPFFPHWEMTIVISTVIADTGSVVLSEVTSRCSEGGCRGGRGVTWLGGPTSTRPWGCDKQASQEAPRRERREVHLAIIPAIPTPIQEPSSYITSCLTLIDLADSERSQNMQAADEHLKEAGNINRGCNSVLKLQVQRPQPGWKVHPSRLESYRAVAVDRLTTRESVQSKVGDLEDVLARRWKSTLDGKGAKYLPALAATISATRSPSSATVRDFVRDPISTAILSTAFAPVNPLYPFPDLLSTRDGAELRPDTRTLRALSNLPEFGLPIPVPPEPD</sequence>
<evidence type="ECO:0000313" key="2">
    <source>
        <dbReference type="EMBL" id="KAH8994440.1"/>
    </source>
</evidence>
<dbReference type="InterPro" id="IPR027417">
    <property type="entry name" value="P-loop_NTPase"/>
</dbReference>
<evidence type="ECO:0000313" key="3">
    <source>
        <dbReference type="Proteomes" id="UP001201163"/>
    </source>
</evidence>
<dbReference type="AlphaFoldDB" id="A0AAD4LN35"/>
<evidence type="ECO:0000256" key="1">
    <source>
        <dbReference type="SAM" id="MobiDB-lite"/>
    </source>
</evidence>
<feature type="compositionally biased region" description="Basic and acidic residues" evidence="1">
    <location>
        <begin position="54"/>
        <end position="65"/>
    </location>
</feature>
<dbReference type="Gene3D" id="3.40.850.10">
    <property type="entry name" value="Kinesin motor domain"/>
    <property type="match status" value="1"/>
</dbReference>